<dbReference type="SMART" id="SM00490">
    <property type="entry name" value="HELICc"/>
    <property type="match status" value="1"/>
</dbReference>
<sequence length="1481" mass="168305">MSAQVQGRQQQLPDLQQLILRANFLKKNPHEQKSPNELEHLVKYLSAVGQNRGQNIAHSQQPSQSIPNGHPQQPLSNGVSSPTQPYPVPPQTPISFTQDQINALRAQIQAFKLLSRGHTVPESLQQALRVPNNAVQDLERLLQGPDVQSRIVDAAVKVSKDESTPASAPATATQSAMQAVATPATPSRSTPAPAETVIKSEDQPQQQTESAAASTPLNTTELFKGPFMEDNVDSGIYPYNAYRHPFTHLKRPAEADPKLFATRLQRLLIPTLMPPGLDAHQIANERDRFIEARIQQRIHELELLPSTIGDGGLAEKNLFDSDFVDANENKENKSTEQTLQALIHPPPTTHGKLRAVIELKSLRMLEKQRALRAMVAERLAHGSMLPLNRTDFRRVRKPTIRDARMTEQLERKQRAERERRAKHKHVEQLEVICTHGRELINTCRNTQDRLLRLGRAVLSFHVHTEKEEQKRIERLAKERLKALKADDEEAYMKLIDTAKDTRITHLLKQTDAYLDSLAQAVVAQQNEGGLYEQSEEGPTSEATFGAKAAIDDTNEDKKIDYYAVAHRTTERVIQQPKLLVGGTLKEYQLKGLQWMVSLYNNRLNGILADEMGLGKTIQTISLVTFLIEVKRQRGPYLVIVPLSTMTNWAGEFAKWAPDVRTVAYKGNPAQRRALQADLRLGQFQVLLTTYEYIIKDRPHLSKIKWVHMIIDEGHRMKNTQSKLAQTLSTYYHSRYRLILTGTPLQNNLPELWALLNFVLPKIFNSVKSFDEWFNTPFANSGTGDKIELNEEEALLIIRRLHKVLRPFLLRRLKKDVESELPDKVEKVIKVRMSALQSQLYKQMKKHKMIADGKDSKGKSGGVKGLSNELMQLRKICQHPFLFESVEDKISPSGLVDEKLIRTSGKIELLSRILPKFFATGHRVLIFFQMTKVMDIMEDFLKMMGWKHLRLDGGTKTEERASFVQLFNAPDSDYKVFILSTRAGGLGLNLQTADTVIMYVESRSVLFISITDHGPGISFDSDWNPHADLQAQDRAHRIGQTKAVLILRFITEKSVEEAMYQRARFKLDIDDKVIQAGRFDNKSTQEEQEEFLRSILEADQEEENEEAGDMNDDELNELIARSEEEGVIFREIDAKRERDLVENWRAGGNRGKPPPPLIQLEELPECYQTDEPFDSKDPEEIAEGRGQRRRNIVSYNDGLSDDAWAMALEEGEDLQELSERAREKKERRATNKLLKDAEASARGTPASDTDSRGRKGRKGKAKAVEYETPASGKRKRGNKSMSVTPSIADDDEEEHESKRRRIKATSNTNGDLSPVMKEKMKKAFAECYKAVLACEDETGRKRCELFRELPDKRDYPDYYQLITQPIALSQLRKRSNGGYYKNVQSFRDDWMLMFNNARTYNQEGSWVYIDAEEMEKVFNATWDRVIVGSGMPGAPPLPNAGVFEEALTPMDDDERPPPTRGRSTGRKQVLSDEEYLTPSDDE</sequence>
<evidence type="ECO:0000259" key="15">
    <source>
        <dbReference type="PROSITE" id="PS51666"/>
    </source>
</evidence>
<keyword evidence="5" id="KW-0805">Transcription regulation</keyword>
<dbReference type="InterPro" id="IPR014012">
    <property type="entry name" value="HSA_dom"/>
</dbReference>
<evidence type="ECO:0000313" key="17">
    <source>
        <dbReference type="Proteomes" id="UP000242287"/>
    </source>
</evidence>
<evidence type="ECO:0000256" key="9">
    <source>
        <dbReference type="PROSITE-ProRule" id="PRU00035"/>
    </source>
</evidence>
<dbReference type="GO" id="GO:0005634">
    <property type="term" value="C:nucleus"/>
    <property type="evidence" value="ECO:0007669"/>
    <property type="project" value="UniProtKB-SubCell"/>
</dbReference>
<keyword evidence="17" id="KW-1185">Reference proteome</keyword>
<feature type="domain" description="Bromo" evidence="11">
    <location>
        <begin position="1337"/>
        <end position="1407"/>
    </location>
</feature>
<dbReference type="InterPro" id="IPR049730">
    <property type="entry name" value="SNF2/RAD54-like_C"/>
</dbReference>
<evidence type="ECO:0000256" key="7">
    <source>
        <dbReference type="ARBA" id="ARBA00023163"/>
    </source>
</evidence>
<evidence type="ECO:0000259" key="11">
    <source>
        <dbReference type="PROSITE" id="PS50014"/>
    </source>
</evidence>
<keyword evidence="3" id="KW-0378">Hydrolase</keyword>
<dbReference type="Gene3D" id="1.20.5.170">
    <property type="match status" value="1"/>
</dbReference>
<dbReference type="Pfam" id="PF00176">
    <property type="entry name" value="SNF2-rel_dom"/>
    <property type="match status" value="1"/>
</dbReference>
<feature type="region of interest" description="Disordered" evidence="10">
    <location>
        <begin position="1446"/>
        <end position="1481"/>
    </location>
</feature>
<evidence type="ECO:0000256" key="4">
    <source>
        <dbReference type="ARBA" id="ARBA00022840"/>
    </source>
</evidence>
<dbReference type="SUPFAM" id="SSF52540">
    <property type="entry name" value="P-loop containing nucleoside triphosphate hydrolases"/>
    <property type="match status" value="2"/>
</dbReference>
<keyword evidence="4" id="KW-0067">ATP-binding</keyword>
<dbReference type="InterPro" id="IPR001487">
    <property type="entry name" value="Bromodomain"/>
</dbReference>
<dbReference type="CDD" id="cd17996">
    <property type="entry name" value="DEXHc_SMARCA2_SMARCA4"/>
    <property type="match status" value="1"/>
</dbReference>
<reference evidence="16 17" key="1">
    <citation type="submission" date="2014-02" db="EMBL/GenBank/DDBJ databases">
        <title>Transposable element dynamics among asymbiotic and ectomycorrhizal Amanita fungi.</title>
        <authorList>
            <consortium name="DOE Joint Genome Institute"/>
            <person name="Hess J."/>
            <person name="Skrede I."/>
            <person name="Wolfe B."/>
            <person name="LaButti K."/>
            <person name="Ohm R.A."/>
            <person name="Grigoriev I.V."/>
            <person name="Pringle A."/>
        </authorList>
    </citation>
    <scope>NUCLEOTIDE SEQUENCE [LARGE SCALE GENOMIC DNA]</scope>
    <source>
        <strain evidence="16 17">SKay4041</strain>
    </source>
</reference>
<dbReference type="PRINTS" id="PR00503">
    <property type="entry name" value="BROMODOMAIN"/>
</dbReference>
<dbReference type="InterPro" id="IPR014001">
    <property type="entry name" value="Helicase_ATP-bd"/>
</dbReference>
<dbReference type="SMART" id="SM00951">
    <property type="entry name" value="QLQ"/>
    <property type="match status" value="1"/>
</dbReference>
<dbReference type="OrthoDB" id="5857104at2759"/>
<dbReference type="PANTHER" id="PTHR10799">
    <property type="entry name" value="SNF2/RAD54 HELICASE FAMILY"/>
    <property type="match status" value="1"/>
</dbReference>
<feature type="region of interest" description="Disordered" evidence="10">
    <location>
        <begin position="159"/>
        <end position="218"/>
    </location>
</feature>
<feature type="compositionally biased region" description="Polar residues" evidence="10">
    <location>
        <begin position="55"/>
        <end position="78"/>
    </location>
</feature>
<dbReference type="SMART" id="SM01314">
    <property type="entry name" value="SnAC"/>
    <property type="match status" value="1"/>
</dbReference>
<dbReference type="Gene3D" id="3.40.50.10810">
    <property type="entry name" value="Tandem AAA-ATPase domain"/>
    <property type="match status" value="1"/>
</dbReference>
<feature type="region of interest" description="Disordered" evidence="10">
    <location>
        <begin position="55"/>
        <end position="95"/>
    </location>
</feature>
<dbReference type="Pfam" id="PF07529">
    <property type="entry name" value="HSA"/>
    <property type="match status" value="1"/>
</dbReference>
<dbReference type="Gene3D" id="1.20.920.10">
    <property type="entry name" value="Bromodomain-like"/>
    <property type="match status" value="1"/>
</dbReference>
<feature type="compositionally biased region" description="Low complexity" evidence="10">
    <location>
        <begin position="164"/>
        <end position="196"/>
    </location>
</feature>
<keyword evidence="2" id="KW-0547">Nucleotide-binding</keyword>
<dbReference type="InterPro" id="IPR001650">
    <property type="entry name" value="Helicase_C-like"/>
</dbReference>
<dbReference type="Pfam" id="PF00439">
    <property type="entry name" value="Bromodomain"/>
    <property type="match status" value="1"/>
</dbReference>
<dbReference type="SMART" id="SM00573">
    <property type="entry name" value="HSA"/>
    <property type="match status" value="1"/>
</dbReference>
<keyword evidence="6 9" id="KW-0103">Bromodomain</keyword>
<evidence type="ECO:0000256" key="1">
    <source>
        <dbReference type="ARBA" id="ARBA00004123"/>
    </source>
</evidence>
<feature type="domain" description="Helicase C-terminal" evidence="13">
    <location>
        <begin position="908"/>
        <end position="1089"/>
    </location>
</feature>
<dbReference type="PROSITE" id="PS50014">
    <property type="entry name" value="BROMODOMAIN_2"/>
    <property type="match status" value="1"/>
</dbReference>
<dbReference type="PROSITE" id="PS51666">
    <property type="entry name" value="QLQ"/>
    <property type="match status" value="1"/>
</dbReference>
<evidence type="ECO:0000256" key="2">
    <source>
        <dbReference type="ARBA" id="ARBA00022741"/>
    </source>
</evidence>
<feature type="compositionally biased region" description="Basic and acidic residues" evidence="10">
    <location>
        <begin position="1172"/>
        <end position="1185"/>
    </location>
</feature>
<evidence type="ECO:0000256" key="3">
    <source>
        <dbReference type="ARBA" id="ARBA00022801"/>
    </source>
</evidence>
<dbReference type="PROSITE" id="PS51194">
    <property type="entry name" value="HELICASE_CTER"/>
    <property type="match status" value="1"/>
</dbReference>
<evidence type="ECO:0000259" key="13">
    <source>
        <dbReference type="PROSITE" id="PS51194"/>
    </source>
</evidence>
<name>A0A2A9NN26_9AGAR</name>
<dbReference type="InterPro" id="IPR029295">
    <property type="entry name" value="SnAC"/>
</dbReference>
<dbReference type="InterPro" id="IPR038718">
    <property type="entry name" value="SNF2-like_sf"/>
</dbReference>
<dbReference type="Gene3D" id="3.40.50.300">
    <property type="entry name" value="P-loop containing nucleotide triphosphate hydrolases"/>
    <property type="match status" value="1"/>
</dbReference>
<dbReference type="EMBL" id="KZ301998">
    <property type="protein sequence ID" value="PFH50724.1"/>
    <property type="molecule type" value="Genomic_DNA"/>
</dbReference>
<feature type="region of interest" description="Disordered" evidence="10">
    <location>
        <begin position="1169"/>
        <end position="1195"/>
    </location>
</feature>
<organism evidence="16 17">
    <name type="scientific">Amanita thiersii Skay4041</name>
    <dbReference type="NCBI Taxonomy" id="703135"/>
    <lineage>
        <taxon>Eukaryota</taxon>
        <taxon>Fungi</taxon>
        <taxon>Dikarya</taxon>
        <taxon>Basidiomycota</taxon>
        <taxon>Agaricomycotina</taxon>
        <taxon>Agaricomycetes</taxon>
        <taxon>Agaricomycetidae</taxon>
        <taxon>Agaricales</taxon>
        <taxon>Pluteineae</taxon>
        <taxon>Amanitaceae</taxon>
        <taxon>Amanita</taxon>
    </lineage>
</organism>
<feature type="compositionally biased region" description="Basic and acidic residues" evidence="10">
    <location>
        <begin position="1216"/>
        <end position="1238"/>
    </location>
</feature>
<dbReference type="Pfam" id="PF08880">
    <property type="entry name" value="QLQ"/>
    <property type="match status" value="1"/>
</dbReference>
<evidence type="ECO:0000256" key="8">
    <source>
        <dbReference type="ARBA" id="ARBA00023242"/>
    </source>
</evidence>
<dbReference type="SMART" id="SM00487">
    <property type="entry name" value="DEXDc"/>
    <property type="match status" value="1"/>
</dbReference>
<protein>
    <submittedName>
        <fullName evidence="16">Uncharacterized protein</fullName>
    </submittedName>
</protein>
<dbReference type="InterPro" id="IPR014978">
    <property type="entry name" value="Gln-Leu-Gln_QLQ"/>
</dbReference>
<dbReference type="Proteomes" id="UP000242287">
    <property type="component" value="Unassembled WGS sequence"/>
</dbReference>
<dbReference type="PROSITE" id="PS51192">
    <property type="entry name" value="HELICASE_ATP_BIND_1"/>
    <property type="match status" value="1"/>
</dbReference>
<dbReference type="Pfam" id="PF14619">
    <property type="entry name" value="SnAC"/>
    <property type="match status" value="1"/>
</dbReference>
<evidence type="ECO:0000256" key="10">
    <source>
        <dbReference type="SAM" id="MobiDB-lite"/>
    </source>
</evidence>
<feature type="compositionally biased region" description="Acidic residues" evidence="10">
    <location>
        <begin position="1470"/>
        <end position="1481"/>
    </location>
</feature>
<accession>A0A2A9NN26</accession>
<dbReference type="GO" id="GO:0005524">
    <property type="term" value="F:ATP binding"/>
    <property type="evidence" value="ECO:0007669"/>
    <property type="project" value="InterPro"/>
</dbReference>
<dbReference type="InterPro" id="IPR027417">
    <property type="entry name" value="P-loop_NTPase"/>
</dbReference>
<dbReference type="GO" id="GO:0042393">
    <property type="term" value="F:histone binding"/>
    <property type="evidence" value="ECO:0007669"/>
    <property type="project" value="InterPro"/>
</dbReference>
<comment type="subcellular location">
    <subcellularLocation>
        <location evidence="1">Nucleus</location>
    </subcellularLocation>
</comment>
<feature type="compositionally biased region" description="Polar residues" evidence="10">
    <location>
        <begin position="203"/>
        <end position="218"/>
    </location>
</feature>
<keyword evidence="8" id="KW-0539">Nucleus</keyword>
<dbReference type="FunFam" id="3.40.50.10810:FF:000008">
    <property type="entry name" value="Chromatin structure-remodeling complex subunit snf21"/>
    <property type="match status" value="1"/>
</dbReference>
<gene>
    <name evidence="16" type="ORF">AMATHDRAFT_3691</name>
</gene>
<dbReference type="GO" id="GO:0006355">
    <property type="term" value="P:regulation of DNA-templated transcription"/>
    <property type="evidence" value="ECO:0007669"/>
    <property type="project" value="InterPro"/>
</dbReference>
<evidence type="ECO:0000256" key="6">
    <source>
        <dbReference type="ARBA" id="ARBA00023117"/>
    </source>
</evidence>
<proteinExistence type="predicted"/>
<evidence type="ECO:0000259" key="14">
    <source>
        <dbReference type="PROSITE" id="PS51204"/>
    </source>
</evidence>
<evidence type="ECO:0000259" key="12">
    <source>
        <dbReference type="PROSITE" id="PS51192"/>
    </source>
</evidence>
<evidence type="ECO:0000313" key="16">
    <source>
        <dbReference type="EMBL" id="PFH50724.1"/>
    </source>
</evidence>
<dbReference type="InterPro" id="IPR000330">
    <property type="entry name" value="SNF2_N"/>
</dbReference>
<evidence type="ECO:0000256" key="5">
    <source>
        <dbReference type="ARBA" id="ARBA00023015"/>
    </source>
</evidence>
<dbReference type="GO" id="GO:0006338">
    <property type="term" value="P:chromatin remodeling"/>
    <property type="evidence" value="ECO:0007669"/>
    <property type="project" value="UniProtKB-ARBA"/>
</dbReference>
<dbReference type="CDD" id="cd18793">
    <property type="entry name" value="SF2_C_SNF"/>
    <property type="match status" value="1"/>
</dbReference>
<dbReference type="STRING" id="703135.A0A2A9NN26"/>
<feature type="domain" description="QLQ" evidence="15">
    <location>
        <begin position="95"/>
        <end position="130"/>
    </location>
</feature>
<dbReference type="InterPro" id="IPR036427">
    <property type="entry name" value="Bromodomain-like_sf"/>
</dbReference>
<feature type="region of interest" description="Disordered" evidence="10">
    <location>
        <begin position="1213"/>
        <end position="1312"/>
    </location>
</feature>
<feature type="domain" description="HSA" evidence="14">
    <location>
        <begin position="413"/>
        <end position="485"/>
    </location>
</feature>
<keyword evidence="7" id="KW-0804">Transcription</keyword>
<dbReference type="SMART" id="SM00297">
    <property type="entry name" value="BROMO"/>
    <property type="match status" value="1"/>
</dbReference>
<feature type="domain" description="Helicase ATP-binding" evidence="12">
    <location>
        <begin position="596"/>
        <end position="761"/>
    </location>
</feature>
<dbReference type="GO" id="GO:0016787">
    <property type="term" value="F:hydrolase activity"/>
    <property type="evidence" value="ECO:0007669"/>
    <property type="project" value="UniProtKB-KW"/>
</dbReference>
<dbReference type="SUPFAM" id="SSF47370">
    <property type="entry name" value="Bromodomain"/>
    <property type="match status" value="1"/>
</dbReference>
<dbReference type="Pfam" id="PF00271">
    <property type="entry name" value="Helicase_C"/>
    <property type="match status" value="1"/>
</dbReference>
<dbReference type="PROSITE" id="PS51204">
    <property type="entry name" value="HSA"/>
    <property type="match status" value="1"/>
</dbReference>